<dbReference type="GO" id="GO:0003002">
    <property type="term" value="P:regionalization"/>
    <property type="evidence" value="ECO:0007669"/>
    <property type="project" value="UniProtKB-ARBA"/>
</dbReference>
<dbReference type="GO" id="GO:0048513">
    <property type="term" value="P:animal organ development"/>
    <property type="evidence" value="ECO:0007669"/>
    <property type="project" value="UniProtKB-ARBA"/>
</dbReference>
<dbReference type="GO" id="GO:0005576">
    <property type="term" value="C:extracellular region"/>
    <property type="evidence" value="ECO:0007669"/>
    <property type="project" value="UniProtKB-SubCell"/>
</dbReference>
<feature type="region of interest" description="Disordered" evidence="6">
    <location>
        <begin position="395"/>
        <end position="421"/>
    </location>
</feature>
<dbReference type="RefSeq" id="XP_032833628.1">
    <property type="nucleotide sequence ID" value="XM_032977737.1"/>
</dbReference>
<evidence type="ECO:0000256" key="7">
    <source>
        <dbReference type="SAM" id="SignalP"/>
    </source>
</evidence>
<dbReference type="AlphaFoldDB" id="A0AAJ7UF48"/>
<feature type="compositionally biased region" description="Polar residues" evidence="6">
    <location>
        <begin position="201"/>
        <end position="215"/>
    </location>
</feature>
<name>A0AAJ7UF48_PETMA</name>
<dbReference type="InterPro" id="IPR016860">
    <property type="entry name" value="Cerberus"/>
</dbReference>
<protein>
    <submittedName>
        <fullName evidence="10">Uncharacterized protein LOC116956275</fullName>
    </submittedName>
</protein>
<evidence type="ECO:0000259" key="8">
    <source>
        <dbReference type="SMART" id="SM00041"/>
    </source>
</evidence>
<feature type="region of interest" description="Disordered" evidence="6">
    <location>
        <begin position="340"/>
        <end position="365"/>
    </location>
</feature>
<feature type="region of interest" description="Disordered" evidence="6">
    <location>
        <begin position="492"/>
        <end position="512"/>
    </location>
</feature>
<dbReference type="Gene3D" id="2.10.90.10">
    <property type="entry name" value="Cystine-knot cytokines"/>
    <property type="match status" value="1"/>
</dbReference>
<sequence length="655" mass="69825">MFATSSLYLTAVLCLDTGGAAIASPLAGFNSWHGRRLPHPRLVSLPPPEIVGALSSQDLASSPLSGEFALIKTTLDLPGSPAIPGRKIPQPAAPQLLAAQRGGFLHDARLAQHKTQVASNKVDLYKRIFLAAAAAAGNANSADASEFHHESTSHQIRHSPADYKIEKQKTHSVDFATLTKQLFFKGGRFHRQQGHTLFGTSALTEDEGFSSTRPLESSDYERPFQVSPSDFPDSNAAGLLAKGDSVNSALMPPLPPPPTGLLAKGDSVSSALMPPLPPPPTGLLAKGDSVNSALMPPLPPPPTGLLAKGDSVSSALMPPLPPPPTGLLAKGDSVSSVLMPPLSPTWTDENDDGSATSAPSQEDDEKTVVAMMAEDNRMRGAYDNKQKNVKEVEKDYEGLEKERHLEAKKDGPKTTDTPHTDTLFRDNAAKVIIVQQIDYTEMKDEVEGSSSGQLENTNLEDGEKEREHEKLSKTAIFKSETKLLNEKRKENALDQKRERAKQNKELVEASPRGGHVAARVDATVVVSRDGAARSWREFVARAEGEEKEGGARGGGILTLPVQAQDLRADECRAIPFQQRVWVSGCEPVLVDNAFCLGHCGSFHVPRVGGTALAASCACLPAGEVTRAVSLRCGSGARATVMRRAIGVVRGCACTA</sequence>
<evidence type="ECO:0000256" key="1">
    <source>
        <dbReference type="ARBA" id="ARBA00004613"/>
    </source>
</evidence>
<evidence type="ECO:0000256" key="6">
    <source>
        <dbReference type="SAM" id="MobiDB-lite"/>
    </source>
</evidence>
<feature type="region of interest" description="Disordered" evidence="6">
    <location>
        <begin position="201"/>
        <end position="239"/>
    </location>
</feature>
<evidence type="ECO:0000256" key="4">
    <source>
        <dbReference type="ARBA" id="ARBA00022729"/>
    </source>
</evidence>
<dbReference type="Pfam" id="PF03045">
    <property type="entry name" value="DAN"/>
    <property type="match status" value="1"/>
</dbReference>
<evidence type="ECO:0000256" key="3">
    <source>
        <dbReference type="ARBA" id="ARBA00022525"/>
    </source>
</evidence>
<evidence type="ECO:0000313" key="9">
    <source>
        <dbReference type="Proteomes" id="UP001318040"/>
    </source>
</evidence>
<comment type="subcellular location">
    <subcellularLocation>
        <location evidence="1">Secreted</location>
    </subcellularLocation>
</comment>
<feature type="domain" description="CTCK" evidence="8">
    <location>
        <begin position="573"/>
        <end position="655"/>
    </location>
</feature>
<evidence type="ECO:0000256" key="5">
    <source>
        <dbReference type="ARBA" id="ARBA00023157"/>
    </source>
</evidence>
<accession>A0AAJ7UF48</accession>
<dbReference type="SMART" id="SM00041">
    <property type="entry name" value="CT"/>
    <property type="match status" value="1"/>
</dbReference>
<proteinExistence type="inferred from homology"/>
<keyword evidence="5" id="KW-1015">Disulfide bond</keyword>
<feature type="region of interest" description="Disordered" evidence="6">
    <location>
        <begin position="443"/>
        <end position="469"/>
    </location>
</feature>
<dbReference type="KEGG" id="pmrn:116956275"/>
<reference evidence="10" key="1">
    <citation type="submission" date="2025-08" db="UniProtKB">
        <authorList>
            <consortium name="RefSeq"/>
        </authorList>
    </citation>
    <scope>IDENTIFICATION</scope>
    <source>
        <tissue evidence="10">Sperm</tissue>
    </source>
</reference>
<evidence type="ECO:0000313" key="10">
    <source>
        <dbReference type="RefSeq" id="XP_032833628.1"/>
    </source>
</evidence>
<evidence type="ECO:0000256" key="2">
    <source>
        <dbReference type="ARBA" id="ARBA00007872"/>
    </source>
</evidence>
<feature type="compositionally biased region" description="Polar residues" evidence="6">
    <location>
        <begin position="448"/>
        <end position="459"/>
    </location>
</feature>
<gene>
    <name evidence="10" type="primary">LOC116956275</name>
</gene>
<keyword evidence="3" id="KW-0964">Secreted</keyword>
<dbReference type="InterPro" id="IPR004133">
    <property type="entry name" value="DAN_dom"/>
</dbReference>
<comment type="similarity">
    <text evidence="2">Belongs to the DAN family.</text>
</comment>
<keyword evidence="9" id="KW-1185">Reference proteome</keyword>
<dbReference type="PANTHER" id="PTHR15273:SF8">
    <property type="entry name" value="CERBERUS"/>
    <property type="match status" value="1"/>
</dbReference>
<dbReference type="GO" id="GO:0032926">
    <property type="term" value="P:negative regulation of activin receptor signaling pathway"/>
    <property type="evidence" value="ECO:0007669"/>
    <property type="project" value="UniProtKB-ARBA"/>
</dbReference>
<feature type="compositionally biased region" description="Basic and acidic residues" evidence="6">
    <location>
        <begin position="492"/>
        <end position="507"/>
    </location>
</feature>
<keyword evidence="4 7" id="KW-0732">Signal</keyword>
<dbReference type="Proteomes" id="UP001318040">
    <property type="component" value="Chromosome 64"/>
</dbReference>
<feature type="signal peptide" evidence="7">
    <location>
        <begin position="1"/>
        <end position="21"/>
    </location>
</feature>
<dbReference type="PANTHER" id="PTHR15273">
    <property type="entry name" value="DAN DOMAIN FAMILY MEMBER 5"/>
    <property type="match status" value="1"/>
</dbReference>
<dbReference type="InterPro" id="IPR029034">
    <property type="entry name" value="Cystine-knot_cytokine"/>
</dbReference>
<dbReference type="InterPro" id="IPR006207">
    <property type="entry name" value="Cys_knot_C"/>
</dbReference>
<organism evidence="9 10">
    <name type="scientific">Petromyzon marinus</name>
    <name type="common">Sea lamprey</name>
    <dbReference type="NCBI Taxonomy" id="7757"/>
    <lineage>
        <taxon>Eukaryota</taxon>
        <taxon>Metazoa</taxon>
        <taxon>Chordata</taxon>
        <taxon>Craniata</taxon>
        <taxon>Vertebrata</taxon>
        <taxon>Cyclostomata</taxon>
        <taxon>Hyperoartia</taxon>
        <taxon>Petromyzontiformes</taxon>
        <taxon>Petromyzontidae</taxon>
        <taxon>Petromyzon</taxon>
    </lineage>
</organism>
<feature type="chain" id="PRO_5042497734" evidence="7">
    <location>
        <begin position="22"/>
        <end position="655"/>
    </location>
</feature>